<gene>
    <name evidence="1" type="ORF">L211DRAFT_847692</name>
</gene>
<dbReference type="InParanoid" id="A0A3N4M7C7"/>
<dbReference type="EMBL" id="ML121536">
    <property type="protein sequence ID" value="RPB25925.1"/>
    <property type="molecule type" value="Genomic_DNA"/>
</dbReference>
<sequence length="162" mass="18294">MSNEERRVQPVGIASCSAPFCYIGRDFVDVESENIVKRKWSSSAPDWRQACSGLNLEGYCTNSSCQAYNQSRVIHKWGYGTFDFFAQGHLCACPLCNKHIEAVTCGFSNCEWKASGRKRVANDKPPIDVPGKWTPAPDDGYTTFEEVNMVRWDKLVIEARKK</sequence>
<evidence type="ECO:0000313" key="2">
    <source>
        <dbReference type="Proteomes" id="UP000267821"/>
    </source>
</evidence>
<dbReference type="AlphaFoldDB" id="A0A3N4M7C7"/>
<keyword evidence="2" id="KW-1185">Reference proteome</keyword>
<dbReference type="Proteomes" id="UP000267821">
    <property type="component" value="Unassembled WGS sequence"/>
</dbReference>
<organism evidence="1 2">
    <name type="scientific">Terfezia boudieri ATCC MYA-4762</name>
    <dbReference type="NCBI Taxonomy" id="1051890"/>
    <lineage>
        <taxon>Eukaryota</taxon>
        <taxon>Fungi</taxon>
        <taxon>Dikarya</taxon>
        <taxon>Ascomycota</taxon>
        <taxon>Pezizomycotina</taxon>
        <taxon>Pezizomycetes</taxon>
        <taxon>Pezizales</taxon>
        <taxon>Pezizaceae</taxon>
        <taxon>Terfezia</taxon>
    </lineage>
</organism>
<protein>
    <submittedName>
        <fullName evidence="1">Uncharacterized protein</fullName>
    </submittedName>
</protein>
<dbReference type="STRING" id="1051890.A0A3N4M7C7"/>
<proteinExistence type="predicted"/>
<dbReference type="OrthoDB" id="428577at2759"/>
<name>A0A3N4M7C7_9PEZI</name>
<evidence type="ECO:0000313" key="1">
    <source>
        <dbReference type="EMBL" id="RPB25925.1"/>
    </source>
</evidence>
<reference evidence="1 2" key="1">
    <citation type="journal article" date="2018" name="Nat. Ecol. Evol.">
        <title>Pezizomycetes genomes reveal the molecular basis of ectomycorrhizal truffle lifestyle.</title>
        <authorList>
            <person name="Murat C."/>
            <person name="Payen T."/>
            <person name="Noel B."/>
            <person name="Kuo A."/>
            <person name="Morin E."/>
            <person name="Chen J."/>
            <person name="Kohler A."/>
            <person name="Krizsan K."/>
            <person name="Balestrini R."/>
            <person name="Da Silva C."/>
            <person name="Montanini B."/>
            <person name="Hainaut M."/>
            <person name="Levati E."/>
            <person name="Barry K.W."/>
            <person name="Belfiori B."/>
            <person name="Cichocki N."/>
            <person name="Clum A."/>
            <person name="Dockter R.B."/>
            <person name="Fauchery L."/>
            <person name="Guy J."/>
            <person name="Iotti M."/>
            <person name="Le Tacon F."/>
            <person name="Lindquist E.A."/>
            <person name="Lipzen A."/>
            <person name="Malagnac F."/>
            <person name="Mello A."/>
            <person name="Molinier V."/>
            <person name="Miyauchi S."/>
            <person name="Poulain J."/>
            <person name="Riccioni C."/>
            <person name="Rubini A."/>
            <person name="Sitrit Y."/>
            <person name="Splivallo R."/>
            <person name="Traeger S."/>
            <person name="Wang M."/>
            <person name="Zifcakova L."/>
            <person name="Wipf D."/>
            <person name="Zambonelli A."/>
            <person name="Paolocci F."/>
            <person name="Nowrousian M."/>
            <person name="Ottonello S."/>
            <person name="Baldrian P."/>
            <person name="Spatafora J.W."/>
            <person name="Henrissat B."/>
            <person name="Nagy L.G."/>
            <person name="Aury J.M."/>
            <person name="Wincker P."/>
            <person name="Grigoriev I.V."/>
            <person name="Bonfante P."/>
            <person name="Martin F.M."/>
        </authorList>
    </citation>
    <scope>NUCLEOTIDE SEQUENCE [LARGE SCALE GENOMIC DNA]</scope>
    <source>
        <strain evidence="1 2">ATCC MYA-4762</strain>
    </source>
</reference>
<accession>A0A3N4M7C7</accession>